<sequence length="115" mass="12450">MVDARQQFGSRVKSLESKKIRLAQGYYTTIRADGLVVAHPARRGLRVPTKLLVGLVVLFVCFKGFVLAAIGPTTYDVRLATLAQGTIVEQAGAWVLQADPVTQALARKLGPVFRG</sequence>
<evidence type="ECO:0000313" key="2">
    <source>
        <dbReference type="EMBL" id="KKO02652.1"/>
    </source>
</evidence>
<evidence type="ECO:0000256" key="1">
    <source>
        <dbReference type="SAM" id="Phobius"/>
    </source>
</evidence>
<name>A0A0F9XT00_9ZZZZ</name>
<dbReference type="EMBL" id="LAZR01000030">
    <property type="protein sequence ID" value="KKO02652.1"/>
    <property type="molecule type" value="Genomic_DNA"/>
</dbReference>
<feature type="transmembrane region" description="Helical" evidence="1">
    <location>
        <begin position="51"/>
        <end position="70"/>
    </location>
</feature>
<dbReference type="AlphaFoldDB" id="A0A0F9XT00"/>
<keyword evidence="1" id="KW-0472">Membrane</keyword>
<gene>
    <name evidence="2" type="ORF">LCGC14_0106090</name>
</gene>
<comment type="caution">
    <text evidence="2">The sequence shown here is derived from an EMBL/GenBank/DDBJ whole genome shotgun (WGS) entry which is preliminary data.</text>
</comment>
<organism evidence="2">
    <name type="scientific">marine sediment metagenome</name>
    <dbReference type="NCBI Taxonomy" id="412755"/>
    <lineage>
        <taxon>unclassified sequences</taxon>
        <taxon>metagenomes</taxon>
        <taxon>ecological metagenomes</taxon>
    </lineage>
</organism>
<keyword evidence="1" id="KW-1133">Transmembrane helix</keyword>
<protein>
    <submittedName>
        <fullName evidence="2">Uncharacterized protein</fullName>
    </submittedName>
</protein>
<keyword evidence="1" id="KW-0812">Transmembrane</keyword>
<reference evidence="2" key="1">
    <citation type="journal article" date="2015" name="Nature">
        <title>Complex archaea that bridge the gap between prokaryotes and eukaryotes.</title>
        <authorList>
            <person name="Spang A."/>
            <person name="Saw J.H."/>
            <person name="Jorgensen S.L."/>
            <person name="Zaremba-Niedzwiedzka K."/>
            <person name="Martijn J."/>
            <person name="Lind A.E."/>
            <person name="van Eijk R."/>
            <person name="Schleper C."/>
            <person name="Guy L."/>
            <person name="Ettema T.J."/>
        </authorList>
    </citation>
    <scope>NUCLEOTIDE SEQUENCE</scope>
</reference>
<accession>A0A0F9XT00</accession>
<proteinExistence type="predicted"/>